<dbReference type="SUPFAM" id="SSF53474">
    <property type="entry name" value="alpha/beta-Hydrolases"/>
    <property type="match status" value="1"/>
</dbReference>
<dbReference type="GO" id="GO:0006508">
    <property type="term" value="P:proteolysis"/>
    <property type="evidence" value="ECO:0007669"/>
    <property type="project" value="InterPro"/>
</dbReference>
<dbReference type="PANTHER" id="PTHR43037:SF4">
    <property type="entry name" value="PEPTIDASE S9 PROLYL OLIGOPEPTIDASE CATALYTIC DOMAIN-CONTAINING PROTEIN"/>
    <property type="match status" value="1"/>
</dbReference>
<dbReference type="EMBL" id="MCGE01000003">
    <property type="protein sequence ID" value="ORZ23581.1"/>
    <property type="molecule type" value="Genomic_DNA"/>
</dbReference>
<gene>
    <name evidence="3" type="ORF">BCR42DRAFT_405061</name>
</gene>
<evidence type="ECO:0000256" key="1">
    <source>
        <dbReference type="ARBA" id="ARBA00022729"/>
    </source>
</evidence>
<proteinExistence type="predicted"/>
<dbReference type="InterPro" id="IPR001375">
    <property type="entry name" value="Peptidase_S9_cat"/>
</dbReference>
<dbReference type="Pfam" id="PF00326">
    <property type="entry name" value="Peptidase_S9"/>
    <property type="match status" value="1"/>
</dbReference>
<evidence type="ECO:0000313" key="3">
    <source>
        <dbReference type="EMBL" id="ORZ23581.1"/>
    </source>
</evidence>
<name>A0A1X2IYN7_9FUNG</name>
<evidence type="ECO:0000313" key="4">
    <source>
        <dbReference type="Proteomes" id="UP000193560"/>
    </source>
</evidence>
<dbReference type="Proteomes" id="UP000193560">
    <property type="component" value="Unassembled WGS sequence"/>
</dbReference>
<keyword evidence="4" id="KW-1185">Reference proteome</keyword>
<organism evidence="3 4">
    <name type="scientific">Absidia repens</name>
    <dbReference type="NCBI Taxonomy" id="90262"/>
    <lineage>
        <taxon>Eukaryota</taxon>
        <taxon>Fungi</taxon>
        <taxon>Fungi incertae sedis</taxon>
        <taxon>Mucoromycota</taxon>
        <taxon>Mucoromycotina</taxon>
        <taxon>Mucoromycetes</taxon>
        <taxon>Mucorales</taxon>
        <taxon>Cunninghamellaceae</taxon>
        <taxon>Absidia</taxon>
    </lineage>
</organism>
<comment type="caution">
    <text evidence="3">The sequence shown here is derived from an EMBL/GenBank/DDBJ whole genome shotgun (WGS) entry which is preliminary data.</text>
</comment>
<dbReference type="GO" id="GO:0008236">
    <property type="term" value="F:serine-type peptidase activity"/>
    <property type="evidence" value="ECO:0007669"/>
    <property type="project" value="InterPro"/>
</dbReference>
<dbReference type="PANTHER" id="PTHR43037">
    <property type="entry name" value="UNNAMED PRODUCT-RELATED"/>
    <property type="match status" value="1"/>
</dbReference>
<dbReference type="Gene3D" id="3.40.50.1820">
    <property type="entry name" value="alpha/beta hydrolase"/>
    <property type="match status" value="1"/>
</dbReference>
<accession>A0A1X2IYN7</accession>
<keyword evidence="1" id="KW-0732">Signal</keyword>
<dbReference type="InterPro" id="IPR029058">
    <property type="entry name" value="AB_hydrolase_fold"/>
</dbReference>
<sequence>MSFQLSTLWHDFGADPLEAYARFPSELSHTGDVGWTTVRSVDNVVGPIPFPDVEQNDIPFGWSIENYQVWCRGTLKITKQSSVLIQLHGVASFILTRNEKGTHLLETRLVHDVRVFGGGNNKQGPQCQFSITVHPLDYSSSSNGSSSSSSNSDATLLPDNTTAAAMATTLFSQRIRNHNNCINTMTATTLLGREMIKDILMPSFLHNIGFAGKHGALSIHNLTMDALQVVSIRLVFQAYYHTSDVLTVLRPAVLLQRSNHAMIVSGQQRRIGFSFDLSKNNNNEALFLKATKVHAKVIVSLATPSTTFTLVDDHTIIYSIDWNSNSNNNNNRSLSSSPIVSPVFSYTFLDFDGTVQYAKAKRPRTLDANENKPIILALHGAGVDVMKDSFWTNSIDTQESVWVVFPTGRTPWGMDWHGPSMKNAFCSLDGLVKVMDLLFSKSMEHHQQSSVDYGWVVGKLSTRLLISLIDDNLYSYSHSNGGQGAWYLATHYPDRAVAVVAAAGYVKIQDYVSYSNWISHSHIDPLLFGMLESAYAEYNNDLYLPNMIGLPILARYGSEDDNVPPLHTRKYIRLLNQHNNNPGLFKVSSVEGKGHWWDSVLNDKEVNTFLRTVTHSSGGDQSLCHGDSSLDQFTIVTTNPASTGPVRGIQIEQLTIPYRKSCLRGNIETDSSTLTLKSTNVSAFKIYNRQETTIIIDQTTFHHVKTHKNTLFVLDKDSNKWKIEEKKWPRRGERSRLSYGPIHRLYESCKPLLIVIPSNKHRQPSSTHATYHHLALQIAHDWYLYGGGDSMIVPDDHPMVTFEEIDMTVSVTSAAAAAARTAIRDEDDRSPSFFRIYLSVGKENQAITQLLSLEENHVDIELEKSRIQVGSRQFDGPGTGILFLCPGSSTNELAVVVSGLDLEGLELACQLLPKRTGMLVPEWVVTSPLTKEQGLGGILGAGFFDNEWQAFGY</sequence>
<reference evidence="3 4" key="1">
    <citation type="submission" date="2016-07" db="EMBL/GenBank/DDBJ databases">
        <title>Pervasive Adenine N6-methylation of Active Genes in Fungi.</title>
        <authorList>
            <consortium name="DOE Joint Genome Institute"/>
            <person name="Mondo S.J."/>
            <person name="Dannebaum R.O."/>
            <person name="Kuo R.C."/>
            <person name="Labutti K."/>
            <person name="Haridas S."/>
            <person name="Kuo A."/>
            <person name="Salamov A."/>
            <person name="Ahrendt S.R."/>
            <person name="Lipzen A."/>
            <person name="Sullivan W."/>
            <person name="Andreopoulos W.B."/>
            <person name="Clum A."/>
            <person name="Lindquist E."/>
            <person name="Daum C."/>
            <person name="Ramamoorthy G.K."/>
            <person name="Gryganskyi A."/>
            <person name="Culley D."/>
            <person name="Magnuson J.K."/>
            <person name="James T.Y."/>
            <person name="O'Malley M.A."/>
            <person name="Stajich J.E."/>
            <person name="Spatafora J.W."/>
            <person name="Visel A."/>
            <person name="Grigoriev I.V."/>
        </authorList>
    </citation>
    <scope>NUCLEOTIDE SEQUENCE [LARGE SCALE GENOMIC DNA]</scope>
    <source>
        <strain evidence="3 4">NRRL 1336</strain>
    </source>
</reference>
<dbReference type="InterPro" id="IPR050955">
    <property type="entry name" value="Plant_Biomass_Hydrol_Est"/>
</dbReference>
<dbReference type="OrthoDB" id="449091at2759"/>
<dbReference type="STRING" id="90262.A0A1X2IYN7"/>
<protein>
    <recommendedName>
        <fullName evidence="2">Peptidase S9 prolyl oligopeptidase catalytic domain-containing protein</fullName>
    </recommendedName>
</protein>
<dbReference type="AlphaFoldDB" id="A0A1X2IYN7"/>
<feature type="domain" description="Peptidase S9 prolyl oligopeptidase catalytic" evidence="2">
    <location>
        <begin position="471"/>
        <end position="600"/>
    </location>
</feature>
<evidence type="ECO:0000259" key="2">
    <source>
        <dbReference type="Pfam" id="PF00326"/>
    </source>
</evidence>